<feature type="region of interest" description="Disordered" evidence="1">
    <location>
        <begin position="217"/>
        <end position="256"/>
    </location>
</feature>
<proteinExistence type="predicted"/>
<dbReference type="Proteomes" id="UP000509241">
    <property type="component" value="Chromosome"/>
</dbReference>
<dbReference type="OrthoDB" id="248181at2157"/>
<evidence type="ECO:0000313" key="3">
    <source>
        <dbReference type="Proteomes" id="UP000509241"/>
    </source>
</evidence>
<dbReference type="GeneID" id="56034520"/>
<evidence type="ECO:0000313" key="2">
    <source>
        <dbReference type="EMBL" id="QLG49973.1"/>
    </source>
</evidence>
<name>A0A7D5GP32_9EURY</name>
<feature type="region of interest" description="Disordered" evidence="1">
    <location>
        <begin position="39"/>
        <end position="109"/>
    </location>
</feature>
<keyword evidence="3" id="KW-1185">Reference proteome</keyword>
<gene>
    <name evidence="2" type="ORF">HYG82_14475</name>
</gene>
<protein>
    <submittedName>
        <fullName evidence="2">Uncharacterized protein</fullName>
    </submittedName>
</protein>
<dbReference type="KEGG" id="haly:HYG82_14475"/>
<sequence>MLRRSGAGIAGLGLLGNAIDVATATTNCADGPFQQAYPAGSVTFSDIPSPEGPSPNPNESAADTNVTPADPENKDRLEGEHATIKEQGPPGRAQRAESGIVPMNRPDAGDGGLQIGTEYDGITVDGTRGGVPSDSQIATSHDKNLHAVNRQVAIFDKNTGEQELTVRLEDIWEPVIATPESGFVSDTPLVFDPRARYDRKEDRFVLCAVQLQQGIAEDGSTIGREEIEERSDGPGKYETMGESGSSAASDPDPRPPKGYFVVAASATSDPTGKWHIYRLPPEDANGPDNLGLVDYPQLGLDRDAIYLSQNFFPNDDSDVSVSIVTLDKAAMYDGDAVTAHHFDNLDNPTDSYQDFTVQPALQPFSGGSDGTYYFLNTVFPQTEDAPLASTLTQWELTSPLDDPTLRCFIVEVDSYASPPTAAQPDSEKPIDTLGRRLMNVDYNAETGSLWTAHATAISWNGSDVRSAITWYEIDAESRSLVQSGIYGDPGSSYFIPTINSDGNSTVIAHNVSGPDTFPRMDVGGRTADFSQNVIEDAVVVQDGESHYNYDENSESIRWGDYNGISVDPDTGRFWTVSQYSPDINIPPEAGRRDPYRTRIAEVSFEQRNE</sequence>
<feature type="compositionally biased region" description="Basic and acidic residues" evidence="1">
    <location>
        <begin position="71"/>
        <end position="84"/>
    </location>
</feature>
<feature type="compositionally biased region" description="Basic and acidic residues" evidence="1">
    <location>
        <begin position="223"/>
        <end position="235"/>
    </location>
</feature>
<dbReference type="RefSeq" id="WP_179262033.1">
    <property type="nucleotide sequence ID" value="NZ_CP058601.1"/>
</dbReference>
<organism evidence="2 3">
    <name type="scientific">Natrinema halophilum</name>
    <dbReference type="NCBI Taxonomy" id="1699371"/>
    <lineage>
        <taxon>Archaea</taxon>
        <taxon>Methanobacteriati</taxon>
        <taxon>Methanobacteriota</taxon>
        <taxon>Stenosarchaea group</taxon>
        <taxon>Halobacteria</taxon>
        <taxon>Halobacteriales</taxon>
        <taxon>Natrialbaceae</taxon>
        <taxon>Natrinema</taxon>
    </lineage>
</organism>
<dbReference type="AlphaFoldDB" id="A0A7D5GP32"/>
<accession>A0A7D5GP32</accession>
<reference evidence="2 3" key="1">
    <citation type="submission" date="2020-07" db="EMBL/GenBank/DDBJ databases">
        <authorList>
            <person name="Cui H."/>
        </authorList>
    </citation>
    <scope>NUCLEOTIDE SEQUENCE [LARGE SCALE GENOMIC DNA]</scope>
    <source>
        <strain evidence="2 3">YPL8</strain>
    </source>
</reference>
<dbReference type="EMBL" id="CP058601">
    <property type="protein sequence ID" value="QLG49973.1"/>
    <property type="molecule type" value="Genomic_DNA"/>
</dbReference>
<evidence type="ECO:0000256" key="1">
    <source>
        <dbReference type="SAM" id="MobiDB-lite"/>
    </source>
</evidence>